<evidence type="ECO:0000313" key="1">
    <source>
        <dbReference type="EMBL" id="KKL76651.1"/>
    </source>
</evidence>
<protein>
    <submittedName>
        <fullName evidence="1">Uncharacterized protein</fullName>
    </submittedName>
</protein>
<proteinExistence type="predicted"/>
<comment type="caution">
    <text evidence="1">The sequence shown here is derived from an EMBL/GenBank/DDBJ whole genome shotgun (WGS) entry which is preliminary data.</text>
</comment>
<reference evidence="1" key="1">
    <citation type="journal article" date="2015" name="Nature">
        <title>Complex archaea that bridge the gap between prokaryotes and eukaryotes.</title>
        <authorList>
            <person name="Spang A."/>
            <person name="Saw J.H."/>
            <person name="Jorgensen S.L."/>
            <person name="Zaremba-Niedzwiedzka K."/>
            <person name="Martijn J."/>
            <person name="Lind A.E."/>
            <person name="van Eijk R."/>
            <person name="Schleper C."/>
            <person name="Guy L."/>
            <person name="Ettema T.J."/>
        </authorList>
    </citation>
    <scope>NUCLEOTIDE SEQUENCE</scope>
</reference>
<dbReference type="EMBL" id="LAZR01023978">
    <property type="protein sequence ID" value="KKL76651.1"/>
    <property type="molecule type" value="Genomic_DNA"/>
</dbReference>
<dbReference type="AlphaFoldDB" id="A0A0F9FDX6"/>
<name>A0A0F9FDX6_9ZZZZ</name>
<sequence length="59" mass="6616">MPIYDVIYETQGSWLTTIRVEAESMDAARDKADLTDDVLEVSYSDHDTTESLFQGVTEG</sequence>
<accession>A0A0F9FDX6</accession>
<organism evidence="1">
    <name type="scientific">marine sediment metagenome</name>
    <dbReference type="NCBI Taxonomy" id="412755"/>
    <lineage>
        <taxon>unclassified sequences</taxon>
        <taxon>metagenomes</taxon>
        <taxon>ecological metagenomes</taxon>
    </lineage>
</organism>
<gene>
    <name evidence="1" type="ORF">LCGC14_2042740</name>
</gene>